<protein>
    <submittedName>
        <fullName evidence="1">Uncharacterized protein</fullName>
    </submittedName>
</protein>
<evidence type="ECO:0000313" key="1">
    <source>
        <dbReference type="EMBL" id="QHS98752.1"/>
    </source>
</evidence>
<dbReference type="AlphaFoldDB" id="A0A6C0C369"/>
<accession>A0A6C0C369</accession>
<name>A0A6C0C369_9ZZZZ</name>
<reference evidence="1" key="1">
    <citation type="journal article" date="2020" name="Nature">
        <title>Giant virus diversity and host interactions through global metagenomics.</title>
        <authorList>
            <person name="Schulz F."/>
            <person name="Roux S."/>
            <person name="Paez-Espino D."/>
            <person name="Jungbluth S."/>
            <person name="Walsh D.A."/>
            <person name="Denef V.J."/>
            <person name="McMahon K.D."/>
            <person name="Konstantinidis K.T."/>
            <person name="Eloe-Fadrosh E.A."/>
            <person name="Kyrpides N.C."/>
            <person name="Woyke T."/>
        </authorList>
    </citation>
    <scope>NUCLEOTIDE SEQUENCE</scope>
    <source>
        <strain evidence="1">GVMAG-M-3300020185-18</strain>
    </source>
</reference>
<proteinExistence type="predicted"/>
<dbReference type="EMBL" id="MN739322">
    <property type="protein sequence ID" value="QHS98752.1"/>
    <property type="molecule type" value="Genomic_DNA"/>
</dbReference>
<sequence>MNTLQSQKERTDMILEPLQVMIQLGLLSFCPTGTKVSVSDNLLHLQQPSYYQGAIRWWQADNKDDLYYLFHAIRRYYKWYKPQNNKVYNHILSLAIKGITKLTETYSKTDKTSITHTLNLYKNVLGLENPDLFKNAEESAISIDNVFEGITKIYDERLLRVVFNVFKLMQDESVDGNIQLYLLSMQNVLTPTNVLLRKWIHSNLTC</sequence>
<organism evidence="1">
    <name type="scientific">viral metagenome</name>
    <dbReference type="NCBI Taxonomy" id="1070528"/>
    <lineage>
        <taxon>unclassified sequences</taxon>
        <taxon>metagenomes</taxon>
        <taxon>organismal metagenomes</taxon>
    </lineage>
</organism>